<evidence type="ECO:0000256" key="1">
    <source>
        <dbReference type="SAM" id="MobiDB-lite"/>
    </source>
</evidence>
<organism evidence="2 3">
    <name type="scientific">Steinernema glaseri</name>
    <dbReference type="NCBI Taxonomy" id="37863"/>
    <lineage>
        <taxon>Eukaryota</taxon>
        <taxon>Metazoa</taxon>
        <taxon>Ecdysozoa</taxon>
        <taxon>Nematoda</taxon>
        <taxon>Chromadorea</taxon>
        <taxon>Rhabditida</taxon>
        <taxon>Tylenchina</taxon>
        <taxon>Panagrolaimomorpha</taxon>
        <taxon>Strongyloidoidea</taxon>
        <taxon>Steinernematidae</taxon>
        <taxon>Steinernema</taxon>
    </lineage>
</organism>
<reference evidence="3" key="1">
    <citation type="submission" date="2016-11" db="UniProtKB">
        <authorList>
            <consortium name="WormBaseParasite"/>
        </authorList>
    </citation>
    <scope>IDENTIFICATION</scope>
</reference>
<name>A0A1I7XXI5_9BILA</name>
<dbReference type="AlphaFoldDB" id="A0A1I7XXI5"/>
<dbReference type="WBParaSite" id="L893_g10611.t1">
    <property type="protein sequence ID" value="L893_g10611.t1"/>
    <property type="gene ID" value="L893_g10611"/>
</dbReference>
<proteinExistence type="predicted"/>
<keyword evidence="2" id="KW-1185">Reference proteome</keyword>
<sequence length="67" mass="7522">MQHSRDGSTFMFPPSVFAEIEKTMAQSPRRPLVRPPGDRAFQTGRQAHVRVESASISAKKTSVLRRP</sequence>
<feature type="region of interest" description="Disordered" evidence="1">
    <location>
        <begin position="46"/>
        <end position="67"/>
    </location>
</feature>
<accession>A0A1I7XXI5</accession>
<evidence type="ECO:0000313" key="3">
    <source>
        <dbReference type="WBParaSite" id="L893_g10611.t1"/>
    </source>
</evidence>
<dbReference type="Proteomes" id="UP000095287">
    <property type="component" value="Unplaced"/>
</dbReference>
<evidence type="ECO:0000313" key="2">
    <source>
        <dbReference type="Proteomes" id="UP000095287"/>
    </source>
</evidence>
<protein>
    <submittedName>
        <fullName evidence="3">DUF397 domain-containing protein</fullName>
    </submittedName>
</protein>